<keyword evidence="1" id="KW-0472">Membrane</keyword>
<dbReference type="KEGG" id="hpaa:E5Q53_00785"/>
<evidence type="ECO:0000313" key="3">
    <source>
        <dbReference type="Proteomes" id="UP000323974"/>
    </source>
</evidence>
<proteinExistence type="predicted"/>
<name>A0AAE6MN88_HAEPH</name>
<sequence length="65" mass="7580">MSEQEKPSQAKCLTWLKKQKGNFLFWLIVVLCGFAVVYMAMYEPLNLVVSVLFGWLLWIGTQEPR</sequence>
<keyword evidence="1" id="KW-1133">Transmembrane helix</keyword>
<evidence type="ECO:0000256" key="1">
    <source>
        <dbReference type="SAM" id="Phobius"/>
    </source>
</evidence>
<dbReference type="Proteomes" id="UP000323974">
    <property type="component" value="Chromosome"/>
</dbReference>
<dbReference type="AlphaFoldDB" id="A0AAE6MN88"/>
<dbReference type="GeneID" id="78223618"/>
<organism evidence="2 3">
    <name type="scientific">Haemophilus parahaemolyticus</name>
    <dbReference type="NCBI Taxonomy" id="735"/>
    <lineage>
        <taxon>Bacteria</taxon>
        <taxon>Pseudomonadati</taxon>
        <taxon>Pseudomonadota</taxon>
        <taxon>Gammaproteobacteria</taxon>
        <taxon>Pasteurellales</taxon>
        <taxon>Pasteurellaceae</taxon>
        <taxon>Haemophilus</taxon>
    </lineage>
</organism>
<feature type="transmembrane region" description="Helical" evidence="1">
    <location>
        <begin position="21"/>
        <end position="39"/>
    </location>
</feature>
<gene>
    <name evidence="2" type="ORF">E5Q53_00785</name>
</gene>
<dbReference type="EMBL" id="CP038817">
    <property type="protein sequence ID" value="QEN10109.1"/>
    <property type="molecule type" value="Genomic_DNA"/>
</dbReference>
<evidence type="ECO:0000313" key="2">
    <source>
        <dbReference type="EMBL" id="QEN10109.1"/>
    </source>
</evidence>
<keyword evidence="1" id="KW-0812">Transmembrane</keyword>
<dbReference type="RefSeq" id="WP_005706330.1">
    <property type="nucleotide sequence ID" value="NZ_CP038817.1"/>
</dbReference>
<protein>
    <submittedName>
        <fullName evidence="2">Uncharacterized protein</fullName>
    </submittedName>
</protein>
<reference evidence="2 3" key="1">
    <citation type="submission" date="2019-04" db="EMBL/GenBank/DDBJ databases">
        <title>Complete Genome and Methylome Analysis of Haemophilus haemolyticus NEB129.</title>
        <authorList>
            <person name="Fomenkov A."/>
            <person name="Roberts R.J."/>
            <person name="Anton B.P."/>
            <person name="Vincze T."/>
        </authorList>
    </citation>
    <scope>NUCLEOTIDE SEQUENCE [LARGE SCALE GENOMIC DNA]</scope>
    <source>
        <strain evidence="2 3">NEB129</strain>
    </source>
</reference>
<accession>A0AAE6MN88</accession>